<feature type="region of interest" description="Disordered" evidence="9">
    <location>
        <begin position="669"/>
        <end position="738"/>
    </location>
</feature>
<dbReference type="Proteomes" id="UP001500212">
    <property type="component" value="Unassembled WGS sequence"/>
</dbReference>
<dbReference type="Pfam" id="PF00905">
    <property type="entry name" value="Transpeptidase"/>
    <property type="match status" value="1"/>
</dbReference>
<reference evidence="13" key="1">
    <citation type="journal article" date="2019" name="Int. J. Syst. Evol. Microbiol.">
        <title>The Global Catalogue of Microorganisms (GCM) 10K type strain sequencing project: providing services to taxonomists for standard genome sequencing and annotation.</title>
        <authorList>
            <consortium name="The Broad Institute Genomics Platform"/>
            <consortium name="The Broad Institute Genome Sequencing Center for Infectious Disease"/>
            <person name="Wu L."/>
            <person name="Ma J."/>
        </authorList>
    </citation>
    <scope>NUCLEOTIDE SEQUENCE [LARGE SCALE GENOMIC DNA]</scope>
    <source>
        <strain evidence="13">JCM 17938</strain>
    </source>
</reference>
<keyword evidence="6" id="KW-0511">Multifunctional enzyme</keyword>
<sequence length="738" mass="79456">MGMDSGRRSARLTDLVIAGVAAGVLSACLALPVLLPTGLGVKAANHSFETLPESLAAPVLPQRSVILAADGSKLATFYYENRVEVPLAKVAPIMRQAIIAIEDSRFYQHGALDAKSILRALIANLGAGTVIQGGSTLSQQYVKNALAETATTAAGRREALEPTAVRKLRELRLAIGLEKHLTKDQILERYLNIAYFGDGAYGVEEAARHYFGVHAADLSLAQAATLAGVVRAPQTYDPNLHPVRGRERRDTVLDRMAELKVVTPAQAAEVKAQPLGLRITAAPNGCVESSAPFFCDYVQREILANRAFGKTPQERRFLLQRGGLQIHTTLEPRMQKAAQHALNRYVPANNKSGKAAAEVLIRPGTGEITAMALDRRMGDSTKRGTLWVNLAADSDHGSSLGMQAGSTFKIFTLAAALEKGMAFGHKLDAPKSFVPTGFRNCDGDRVGDPRVSLGNAGDGEGGKQFTLVTGTWHSVNTFFLELERKVGLCATYKMATRLGMRRATGQKLEQYPSFTLGFNTVSPLRLAAAYAAFAARGRYCRPIAITSIMGPTGSLPVPRAKCNQAVEEGVADAVNHVLRGVLTKGTAKGNEIGRPAAGKTGTVDNFSAAWFAGYTPDLASAVWVGDPRGGYSHPLRDVCLGEGCYGQVYGADVPAPIWRETMEAALKGVPEHDFEAPPGEYFREGDGEKEDDKDKDKDKDKTKEKGMGAEQDQKDAPEPNGRLPWFFDPPFAWPWKGD</sequence>
<dbReference type="Gene3D" id="1.10.3810.10">
    <property type="entry name" value="Biosynthetic peptidoglycan transglycosylase-like"/>
    <property type="match status" value="1"/>
</dbReference>
<keyword evidence="1" id="KW-0121">Carboxypeptidase</keyword>
<evidence type="ECO:0000256" key="9">
    <source>
        <dbReference type="SAM" id="MobiDB-lite"/>
    </source>
</evidence>
<keyword evidence="2" id="KW-0645">Protease</keyword>
<protein>
    <submittedName>
        <fullName evidence="12">Transglycosylase domain-containing protein</fullName>
    </submittedName>
</protein>
<dbReference type="PROSITE" id="PS51257">
    <property type="entry name" value="PROKAR_LIPOPROTEIN"/>
    <property type="match status" value="1"/>
</dbReference>
<evidence type="ECO:0000256" key="3">
    <source>
        <dbReference type="ARBA" id="ARBA00022676"/>
    </source>
</evidence>
<evidence type="ECO:0000313" key="13">
    <source>
        <dbReference type="Proteomes" id="UP001500212"/>
    </source>
</evidence>
<dbReference type="InterPro" id="IPR001264">
    <property type="entry name" value="Glyco_trans_51"/>
</dbReference>
<keyword evidence="3" id="KW-0328">Glycosyltransferase</keyword>
<dbReference type="SUPFAM" id="SSF53955">
    <property type="entry name" value="Lysozyme-like"/>
    <property type="match status" value="1"/>
</dbReference>
<feature type="domain" description="Penicillin-binding protein transpeptidase" evidence="10">
    <location>
        <begin position="359"/>
        <end position="622"/>
    </location>
</feature>
<comment type="catalytic activity">
    <reaction evidence="8">
        <text>[GlcNAc-(1-&gt;4)-Mur2Ac(oyl-L-Ala-gamma-D-Glu-L-Lys-D-Ala-D-Ala)](n)-di-trans,octa-cis-undecaprenyl diphosphate + beta-D-GlcNAc-(1-&gt;4)-Mur2Ac(oyl-L-Ala-gamma-D-Glu-L-Lys-D-Ala-D-Ala)-di-trans,octa-cis-undecaprenyl diphosphate = [GlcNAc-(1-&gt;4)-Mur2Ac(oyl-L-Ala-gamma-D-Glu-L-Lys-D-Ala-D-Ala)](n+1)-di-trans,octa-cis-undecaprenyl diphosphate + di-trans,octa-cis-undecaprenyl diphosphate + H(+)</text>
        <dbReference type="Rhea" id="RHEA:23708"/>
        <dbReference type="Rhea" id="RHEA-COMP:9602"/>
        <dbReference type="Rhea" id="RHEA-COMP:9603"/>
        <dbReference type="ChEBI" id="CHEBI:15378"/>
        <dbReference type="ChEBI" id="CHEBI:58405"/>
        <dbReference type="ChEBI" id="CHEBI:60033"/>
        <dbReference type="ChEBI" id="CHEBI:78435"/>
        <dbReference type="EC" id="2.4.99.28"/>
    </reaction>
</comment>
<dbReference type="Pfam" id="PF00912">
    <property type="entry name" value="Transgly"/>
    <property type="match status" value="1"/>
</dbReference>
<evidence type="ECO:0000256" key="8">
    <source>
        <dbReference type="ARBA" id="ARBA00049902"/>
    </source>
</evidence>
<dbReference type="InterPro" id="IPR036950">
    <property type="entry name" value="PBP_transglycosylase"/>
</dbReference>
<dbReference type="Gene3D" id="3.40.710.10">
    <property type="entry name" value="DD-peptidase/beta-lactamase superfamily"/>
    <property type="match status" value="1"/>
</dbReference>
<evidence type="ECO:0000313" key="12">
    <source>
        <dbReference type="EMBL" id="GAA4608620.1"/>
    </source>
</evidence>
<organism evidence="12 13">
    <name type="scientific">Actinoallomurus liliacearum</name>
    <dbReference type="NCBI Taxonomy" id="1080073"/>
    <lineage>
        <taxon>Bacteria</taxon>
        <taxon>Bacillati</taxon>
        <taxon>Actinomycetota</taxon>
        <taxon>Actinomycetes</taxon>
        <taxon>Streptosporangiales</taxon>
        <taxon>Thermomonosporaceae</taxon>
        <taxon>Actinoallomurus</taxon>
    </lineage>
</organism>
<evidence type="ECO:0000256" key="5">
    <source>
        <dbReference type="ARBA" id="ARBA00022801"/>
    </source>
</evidence>
<evidence type="ECO:0000256" key="1">
    <source>
        <dbReference type="ARBA" id="ARBA00022645"/>
    </source>
</evidence>
<proteinExistence type="predicted"/>
<dbReference type="PANTHER" id="PTHR32282">
    <property type="entry name" value="BINDING PROTEIN TRANSPEPTIDASE, PUTATIVE-RELATED"/>
    <property type="match status" value="1"/>
</dbReference>
<evidence type="ECO:0000256" key="2">
    <source>
        <dbReference type="ARBA" id="ARBA00022670"/>
    </source>
</evidence>
<feature type="domain" description="Glycosyl transferase family 51" evidence="11">
    <location>
        <begin position="71"/>
        <end position="256"/>
    </location>
</feature>
<dbReference type="InterPro" id="IPR023346">
    <property type="entry name" value="Lysozyme-like_dom_sf"/>
</dbReference>
<evidence type="ECO:0000259" key="11">
    <source>
        <dbReference type="Pfam" id="PF00912"/>
    </source>
</evidence>
<feature type="compositionally biased region" description="Low complexity" evidence="9">
    <location>
        <begin position="724"/>
        <end position="738"/>
    </location>
</feature>
<keyword evidence="4" id="KW-0808">Transferase</keyword>
<dbReference type="InterPro" id="IPR001460">
    <property type="entry name" value="PCN-bd_Tpept"/>
</dbReference>
<dbReference type="InterPro" id="IPR050396">
    <property type="entry name" value="Glycosyltr_51/Transpeptidase"/>
</dbReference>
<evidence type="ECO:0000256" key="7">
    <source>
        <dbReference type="ARBA" id="ARBA00034000"/>
    </source>
</evidence>
<feature type="compositionally biased region" description="Basic and acidic residues" evidence="9">
    <location>
        <begin position="669"/>
        <end position="717"/>
    </location>
</feature>
<comment type="caution">
    <text evidence="12">The sequence shown here is derived from an EMBL/GenBank/DDBJ whole genome shotgun (WGS) entry which is preliminary data.</text>
</comment>
<dbReference type="SUPFAM" id="SSF56601">
    <property type="entry name" value="beta-lactamase/transpeptidase-like"/>
    <property type="match status" value="1"/>
</dbReference>
<dbReference type="EMBL" id="BAABHJ010000008">
    <property type="protein sequence ID" value="GAA4608620.1"/>
    <property type="molecule type" value="Genomic_DNA"/>
</dbReference>
<dbReference type="InterPro" id="IPR012338">
    <property type="entry name" value="Beta-lactam/transpept-like"/>
</dbReference>
<evidence type="ECO:0000256" key="4">
    <source>
        <dbReference type="ARBA" id="ARBA00022679"/>
    </source>
</evidence>
<evidence type="ECO:0000256" key="6">
    <source>
        <dbReference type="ARBA" id="ARBA00023268"/>
    </source>
</evidence>
<keyword evidence="5" id="KW-0378">Hydrolase</keyword>
<name>A0ABP8TI34_9ACTN</name>
<evidence type="ECO:0000259" key="10">
    <source>
        <dbReference type="Pfam" id="PF00905"/>
    </source>
</evidence>
<comment type="catalytic activity">
    <reaction evidence="7">
        <text>Preferential cleavage: (Ac)2-L-Lys-D-Ala-|-D-Ala. Also transpeptidation of peptidyl-alanyl moieties that are N-acyl substituents of D-alanine.</text>
        <dbReference type="EC" id="3.4.16.4"/>
    </reaction>
</comment>
<dbReference type="PANTHER" id="PTHR32282:SF33">
    <property type="entry name" value="PEPTIDOGLYCAN GLYCOSYLTRANSFERASE"/>
    <property type="match status" value="1"/>
</dbReference>
<accession>A0ABP8TI34</accession>
<keyword evidence="13" id="KW-1185">Reference proteome</keyword>
<gene>
    <name evidence="12" type="ORF">GCM10023195_33950</name>
</gene>